<evidence type="ECO:0000313" key="1">
    <source>
        <dbReference type="EMBL" id="MBD2195066.1"/>
    </source>
</evidence>
<dbReference type="InterPro" id="IPR009241">
    <property type="entry name" value="HigB-like"/>
</dbReference>
<proteinExistence type="predicted"/>
<evidence type="ECO:0000313" key="2">
    <source>
        <dbReference type="Proteomes" id="UP000658514"/>
    </source>
</evidence>
<accession>A0ABR8A530</accession>
<name>A0ABR8A530_9CYAN</name>
<dbReference type="EMBL" id="JACJQH010000007">
    <property type="protein sequence ID" value="MBD2195066.1"/>
    <property type="molecule type" value="Genomic_DNA"/>
</dbReference>
<protein>
    <submittedName>
        <fullName evidence="1">Type II toxin-antitoxin system RelE/ParE family toxin</fullName>
    </submittedName>
</protein>
<gene>
    <name evidence="1" type="ORF">H6G24_06080</name>
</gene>
<keyword evidence="2" id="KW-1185">Reference proteome</keyword>
<dbReference type="Pfam" id="PF05973">
    <property type="entry name" value="Gp49"/>
    <property type="match status" value="1"/>
</dbReference>
<reference evidence="1 2" key="1">
    <citation type="journal article" date="2020" name="ISME J.">
        <title>Comparative genomics reveals insights into cyanobacterial evolution and habitat adaptation.</title>
        <authorList>
            <person name="Chen M.Y."/>
            <person name="Teng W.K."/>
            <person name="Zhao L."/>
            <person name="Hu C.X."/>
            <person name="Zhou Y.K."/>
            <person name="Han B.P."/>
            <person name="Song L.R."/>
            <person name="Shu W.S."/>
        </authorList>
    </citation>
    <scope>NUCLEOTIDE SEQUENCE [LARGE SCALE GENOMIC DNA]</scope>
    <source>
        <strain evidence="1 2">FACHB-288</strain>
    </source>
</reference>
<comment type="caution">
    <text evidence="1">The sequence shown here is derived from an EMBL/GenBank/DDBJ whole genome shotgun (WGS) entry which is preliminary data.</text>
</comment>
<sequence length="113" mass="13040">MDASDKPLVWLHGEIKTPPFSQEARIEAGVLLRRLQQGENLGLPHSRPMPSIGTHCHELRIRDTGKNWRIIYRVDDDAILIIEVFNKTTRTTPNSVIDNSKKRLSHYEQDIQD</sequence>
<dbReference type="Proteomes" id="UP000658514">
    <property type="component" value="Unassembled WGS sequence"/>
</dbReference>
<dbReference type="RefSeq" id="WP_190538989.1">
    <property type="nucleotide sequence ID" value="NZ_CAWPNO010000106.1"/>
</dbReference>
<organism evidence="1 2">
    <name type="scientific">Calothrix parietina FACHB-288</name>
    <dbReference type="NCBI Taxonomy" id="2692896"/>
    <lineage>
        <taxon>Bacteria</taxon>
        <taxon>Bacillati</taxon>
        <taxon>Cyanobacteriota</taxon>
        <taxon>Cyanophyceae</taxon>
        <taxon>Nostocales</taxon>
        <taxon>Calotrichaceae</taxon>
        <taxon>Calothrix</taxon>
    </lineage>
</organism>